<evidence type="ECO:0000256" key="2">
    <source>
        <dbReference type="ARBA" id="ARBA00009448"/>
    </source>
</evidence>
<keyword evidence="7" id="KW-0234">DNA repair</keyword>
<dbReference type="Gene3D" id="6.10.140.1200">
    <property type="match status" value="1"/>
</dbReference>
<feature type="region of interest" description="Disordered" evidence="11">
    <location>
        <begin position="317"/>
        <end position="344"/>
    </location>
</feature>
<protein>
    <recommendedName>
        <fullName evidence="10">General transcription factor IIH subunit 1</fullName>
    </recommendedName>
</protein>
<name>A0A1S3JWB3_LINAN</name>
<feature type="compositionally biased region" description="Low complexity" evidence="11">
    <location>
        <begin position="324"/>
        <end position="336"/>
    </location>
</feature>
<dbReference type="STRING" id="7574.A0A1S3JWB3"/>
<evidence type="ECO:0000313" key="13">
    <source>
        <dbReference type="Proteomes" id="UP000085678"/>
    </source>
</evidence>
<dbReference type="CDD" id="cd13229">
    <property type="entry name" value="PH_TFIIH"/>
    <property type="match status" value="1"/>
</dbReference>
<dbReference type="InterPro" id="IPR035925">
    <property type="entry name" value="BSD_dom_sf"/>
</dbReference>
<dbReference type="InterPro" id="IPR013876">
    <property type="entry name" value="TFIIH_BTF_p62_N"/>
</dbReference>
<comment type="function">
    <text evidence="9">Component of the general transcription and DNA repair factor IIH (TFIIH) core complex, which is involved in general and transcription-coupled nucleotide excision repair (NER) of damaged DNA and, when complexed to CAK, in RNA transcription by RNA polymerase II. In NER, TFIIH acts by opening DNA around the lesion to allow the excision of the damaged oligonucleotide and its replacement by a new DNA fragment. In transcription, TFIIH has an essential role in transcription initiation. When the pre-initiation complex (PIC) has been established, TFIIH is required for promoter opening and promoter escape. Phosphorylation of the C-terminal tail (CTD) of the largest subunit of RNA polymerase II by the kinase module CAK controls the initiation of transcription.</text>
</comment>
<dbReference type="GO" id="GO:0000439">
    <property type="term" value="C:transcription factor TFIIH core complex"/>
    <property type="evidence" value="ECO:0007669"/>
    <property type="project" value="InterPro"/>
</dbReference>
<keyword evidence="4" id="KW-0227">DNA damage</keyword>
<evidence type="ECO:0000256" key="9">
    <source>
        <dbReference type="ARBA" id="ARBA00057028"/>
    </source>
</evidence>
<keyword evidence="5" id="KW-0805">Transcription regulation</keyword>
<evidence type="ECO:0000256" key="8">
    <source>
        <dbReference type="ARBA" id="ARBA00023242"/>
    </source>
</evidence>
<dbReference type="OMA" id="VCTCELL"/>
<dbReference type="GO" id="GO:0006289">
    <property type="term" value="P:nucleotide-excision repair"/>
    <property type="evidence" value="ECO:0007669"/>
    <property type="project" value="InterPro"/>
</dbReference>
<dbReference type="OrthoDB" id="360521at2759"/>
<feature type="region of interest" description="Disordered" evidence="11">
    <location>
        <begin position="356"/>
        <end position="396"/>
    </location>
</feature>
<dbReference type="Gene3D" id="2.30.29.30">
    <property type="entry name" value="Pleckstrin-homology domain (PH domain)/Phosphotyrosine-binding domain (PTB)"/>
    <property type="match status" value="1"/>
</dbReference>
<evidence type="ECO:0000256" key="5">
    <source>
        <dbReference type="ARBA" id="ARBA00023015"/>
    </source>
</evidence>
<evidence type="ECO:0000256" key="7">
    <source>
        <dbReference type="ARBA" id="ARBA00023204"/>
    </source>
</evidence>
<dbReference type="RefSeq" id="XP_013414328.1">
    <property type="nucleotide sequence ID" value="XM_013558874.1"/>
</dbReference>
<comment type="subcellular location">
    <subcellularLocation>
        <location evidence="1">Nucleus</location>
    </subcellularLocation>
</comment>
<dbReference type="InterPro" id="IPR005607">
    <property type="entry name" value="BSD_dom"/>
</dbReference>
<dbReference type="GeneID" id="106176475"/>
<evidence type="ECO:0000256" key="4">
    <source>
        <dbReference type="ARBA" id="ARBA00022763"/>
    </source>
</evidence>
<dbReference type="Pfam" id="PF08567">
    <property type="entry name" value="PH_TFIIH"/>
    <property type="match status" value="1"/>
</dbReference>
<comment type="similarity">
    <text evidence="2">Belongs to the TFB1 family.</text>
</comment>
<dbReference type="SUPFAM" id="SSF140383">
    <property type="entry name" value="BSD domain-like"/>
    <property type="match status" value="2"/>
</dbReference>
<evidence type="ECO:0000313" key="16">
    <source>
        <dbReference type="RefSeq" id="XP_013414329.1"/>
    </source>
</evidence>
<accession>A0A1S3JWB3</accession>
<keyword evidence="6" id="KW-0804">Transcription</keyword>
<dbReference type="RefSeq" id="XP_013414327.1">
    <property type="nucleotide sequence ID" value="XM_013558873.1"/>
</dbReference>
<organism evidence="13 16">
    <name type="scientific">Lingula anatina</name>
    <name type="common">Brachiopod</name>
    <name type="synonym">Lingula unguis</name>
    <dbReference type="NCBI Taxonomy" id="7574"/>
    <lineage>
        <taxon>Eukaryota</taxon>
        <taxon>Metazoa</taxon>
        <taxon>Spiralia</taxon>
        <taxon>Lophotrochozoa</taxon>
        <taxon>Brachiopoda</taxon>
        <taxon>Linguliformea</taxon>
        <taxon>Lingulata</taxon>
        <taxon>Lingulida</taxon>
        <taxon>Linguloidea</taxon>
        <taxon>Lingulidae</taxon>
        <taxon>Lingula</taxon>
    </lineage>
</organism>
<dbReference type="PANTHER" id="PTHR12856">
    <property type="entry name" value="TRANSCRIPTION INITIATION FACTOR IIH-RELATED"/>
    <property type="match status" value="1"/>
</dbReference>
<evidence type="ECO:0000256" key="11">
    <source>
        <dbReference type="SAM" id="MobiDB-lite"/>
    </source>
</evidence>
<dbReference type="SUPFAM" id="SSF50729">
    <property type="entry name" value="PH domain-like"/>
    <property type="match status" value="1"/>
</dbReference>
<dbReference type="FunFam" id="2.30.29.30:FF:000115">
    <property type="entry name" value="General transcription factor IIH subunit 1"/>
    <property type="match status" value="1"/>
</dbReference>
<keyword evidence="13" id="KW-1185">Reference proteome</keyword>
<keyword evidence="3" id="KW-0677">Repeat</keyword>
<dbReference type="SMART" id="SM00751">
    <property type="entry name" value="BSD"/>
    <property type="match status" value="2"/>
</dbReference>
<dbReference type="GO" id="GO:0006351">
    <property type="term" value="P:DNA-templated transcription"/>
    <property type="evidence" value="ECO:0007669"/>
    <property type="project" value="InterPro"/>
</dbReference>
<evidence type="ECO:0000313" key="15">
    <source>
        <dbReference type="RefSeq" id="XP_013414328.1"/>
    </source>
</evidence>
<evidence type="ECO:0000313" key="17">
    <source>
        <dbReference type="RefSeq" id="XP_013414330.1"/>
    </source>
</evidence>
<dbReference type="PROSITE" id="PS50858">
    <property type="entry name" value="BSD"/>
    <property type="match status" value="2"/>
</dbReference>
<dbReference type="Proteomes" id="UP000085678">
    <property type="component" value="Unplaced"/>
</dbReference>
<evidence type="ECO:0000256" key="1">
    <source>
        <dbReference type="ARBA" id="ARBA00004123"/>
    </source>
</evidence>
<sequence length="571" mass="64025">MSRSSEEVYLIINHVKHKKTEGTLYLMGERIAWMPDGKDSFSISHLYADIRVQKISPESKEKIQLQLVMHDGSANTFQFSNPMGRASQLKDRESAKELLQQLLPKFRRKINNELEEKNRMLQEDPELFQLYKDLVVSGVISADEFWASKQGQNQQVSNTSAKVNQDVGVSPAFLADIKPQADGCNGLRYNLTADIVESIFRTYPAVKMKHAENVPDKISENDFWTRFFQSHYFHRDRINISNKDLFSECAKKDEEDIQQEIQEKINDPLLDLTQMADSTLGEGYGSTRDDTQIATNPSNLSLIRRFNHHSTMVLKACDKKTQPSSSSSSLSSSKSSQGAATNGSSSSIAAHLMINGDSNGASEKEGDLSLPPSSKKAKLKEKIHLDDLEEEGDSSGPALNLAKMERYLHGPTPITTSQYHTSEDMIQASFNTQMQVKHWIPNLTQVMTSSSAVSILGEISPGGALMQGTSQQQLDQMVPAEIQQELRSLYLALCELLRHFWSCFPTTTKALEEKVVRMKANLERFQSAKLNAVKAKLTSSYTVNLIGHMEEMLNAAYAKFGAWQNKRLGKK</sequence>
<keyword evidence="8" id="KW-0539">Nucleus</keyword>
<evidence type="ECO:0000259" key="12">
    <source>
        <dbReference type="PROSITE" id="PS50858"/>
    </source>
</evidence>
<dbReference type="RefSeq" id="XP_013414329.1">
    <property type="nucleotide sequence ID" value="XM_013558875.1"/>
</dbReference>
<evidence type="ECO:0000256" key="10">
    <source>
        <dbReference type="ARBA" id="ARBA00070129"/>
    </source>
</evidence>
<reference evidence="14 15" key="1">
    <citation type="submission" date="2025-04" db="UniProtKB">
        <authorList>
            <consortium name="RefSeq"/>
        </authorList>
    </citation>
    <scope>IDENTIFICATION</scope>
    <source>
        <tissue evidence="14 15">Gonads</tissue>
    </source>
</reference>
<evidence type="ECO:0000256" key="6">
    <source>
        <dbReference type="ARBA" id="ARBA00023163"/>
    </source>
</evidence>
<feature type="domain" description="BSD" evidence="12">
    <location>
        <begin position="183"/>
        <end position="235"/>
    </location>
</feature>
<dbReference type="Pfam" id="PF03909">
    <property type="entry name" value="BSD"/>
    <property type="match status" value="1"/>
</dbReference>
<dbReference type="InterPro" id="IPR011993">
    <property type="entry name" value="PH-like_dom_sf"/>
</dbReference>
<proteinExistence type="inferred from homology"/>
<evidence type="ECO:0000256" key="3">
    <source>
        <dbReference type="ARBA" id="ARBA00022737"/>
    </source>
</evidence>
<dbReference type="RefSeq" id="XP_013414330.1">
    <property type="nucleotide sequence ID" value="XM_013558876.1"/>
</dbReference>
<evidence type="ECO:0000313" key="14">
    <source>
        <dbReference type="RefSeq" id="XP_013414327.1"/>
    </source>
</evidence>
<dbReference type="AlphaFoldDB" id="A0A1S3JWB3"/>
<gene>
    <name evidence="14 15 16 17" type="primary">LOC106176475</name>
</gene>
<dbReference type="KEGG" id="lak:106176475"/>
<dbReference type="InterPro" id="IPR027079">
    <property type="entry name" value="Tfb1/GTF2H1"/>
</dbReference>
<feature type="domain" description="BSD" evidence="12">
    <location>
        <begin position="102"/>
        <end position="147"/>
    </location>
</feature>